<proteinExistence type="predicted"/>
<reference evidence="2 3" key="1">
    <citation type="submission" date="2024-09" db="EMBL/GenBank/DDBJ databases">
        <authorList>
            <person name="Sun Q."/>
            <person name="Mori K."/>
        </authorList>
    </citation>
    <scope>NUCLEOTIDE SEQUENCE [LARGE SCALE GENOMIC DNA]</scope>
    <source>
        <strain evidence="2 3">CCM 7609</strain>
    </source>
</reference>
<name>A0ABV5G8C6_9MICC</name>
<sequence>MRPVLDHPALPFGQGQGRGEIQRLSAPSQPCTAALIGKRQFMPAFIRDESRPRAAGAGEIGFRLLELVARDHIVELARQKRTGLSSRPLSGRSLSSTAKQPPIMMRPL</sequence>
<dbReference type="Proteomes" id="UP001589575">
    <property type="component" value="Unassembled WGS sequence"/>
</dbReference>
<feature type="compositionally biased region" description="Low complexity" evidence="1">
    <location>
        <begin position="82"/>
        <end position="97"/>
    </location>
</feature>
<feature type="region of interest" description="Disordered" evidence="1">
    <location>
        <begin position="1"/>
        <end position="22"/>
    </location>
</feature>
<dbReference type="EMBL" id="JBHMFI010000020">
    <property type="protein sequence ID" value="MFB9075183.1"/>
    <property type="molecule type" value="Genomic_DNA"/>
</dbReference>
<protein>
    <submittedName>
        <fullName evidence="2">Uncharacterized protein</fullName>
    </submittedName>
</protein>
<accession>A0ABV5G8C6</accession>
<organism evidence="2 3">
    <name type="scientific">Citricoccus parietis</name>
    <dbReference type="NCBI Taxonomy" id="592307"/>
    <lineage>
        <taxon>Bacteria</taxon>
        <taxon>Bacillati</taxon>
        <taxon>Actinomycetota</taxon>
        <taxon>Actinomycetes</taxon>
        <taxon>Micrococcales</taxon>
        <taxon>Micrococcaceae</taxon>
        <taxon>Citricoccus</taxon>
    </lineage>
</organism>
<feature type="region of interest" description="Disordered" evidence="1">
    <location>
        <begin position="80"/>
        <end position="108"/>
    </location>
</feature>
<evidence type="ECO:0000313" key="3">
    <source>
        <dbReference type="Proteomes" id="UP001589575"/>
    </source>
</evidence>
<keyword evidence="3" id="KW-1185">Reference proteome</keyword>
<evidence type="ECO:0000256" key="1">
    <source>
        <dbReference type="SAM" id="MobiDB-lite"/>
    </source>
</evidence>
<comment type="caution">
    <text evidence="2">The sequence shown here is derived from an EMBL/GenBank/DDBJ whole genome shotgun (WGS) entry which is preliminary data.</text>
</comment>
<evidence type="ECO:0000313" key="2">
    <source>
        <dbReference type="EMBL" id="MFB9075183.1"/>
    </source>
</evidence>
<gene>
    <name evidence="2" type="ORF">ACFFX0_30010</name>
</gene>